<evidence type="ECO:0000259" key="8">
    <source>
        <dbReference type="PROSITE" id="PS50112"/>
    </source>
</evidence>
<evidence type="ECO:0000259" key="7">
    <source>
        <dbReference type="PROSITE" id="PS50109"/>
    </source>
</evidence>
<evidence type="ECO:0000313" key="10">
    <source>
        <dbReference type="EMBL" id="RFM31292.1"/>
    </source>
</evidence>
<gene>
    <name evidence="10" type="ORF">DXN04_29640</name>
</gene>
<dbReference type="RefSeq" id="WP_116857039.1">
    <property type="nucleotide sequence ID" value="NZ_QTJV01000015.1"/>
</dbReference>
<dbReference type="EMBL" id="QTJV01000015">
    <property type="protein sequence ID" value="RFM31292.1"/>
    <property type="molecule type" value="Genomic_DNA"/>
</dbReference>
<dbReference type="SMART" id="SM00388">
    <property type="entry name" value="HisKA"/>
    <property type="match status" value="1"/>
</dbReference>
<evidence type="ECO:0000256" key="5">
    <source>
        <dbReference type="ARBA" id="ARBA00022777"/>
    </source>
</evidence>
<dbReference type="CDD" id="cd00130">
    <property type="entry name" value="PAS"/>
    <property type="match status" value="1"/>
</dbReference>
<evidence type="ECO:0000256" key="3">
    <source>
        <dbReference type="ARBA" id="ARBA00022553"/>
    </source>
</evidence>
<dbReference type="GO" id="GO:0000155">
    <property type="term" value="F:phosphorelay sensor kinase activity"/>
    <property type="evidence" value="ECO:0007669"/>
    <property type="project" value="InterPro"/>
</dbReference>
<proteinExistence type="predicted"/>
<dbReference type="PANTHER" id="PTHR43304">
    <property type="entry name" value="PHYTOCHROME-LIKE PROTEIN CPH1"/>
    <property type="match status" value="1"/>
</dbReference>
<dbReference type="InterPro" id="IPR036890">
    <property type="entry name" value="HATPase_C_sf"/>
</dbReference>
<dbReference type="SMART" id="SM00387">
    <property type="entry name" value="HATPase_c"/>
    <property type="match status" value="1"/>
</dbReference>
<feature type="domain" description="PAS" evidence="8">
    <location>
        <begin position="424"/>
        <end position="479"/>
    </location>
</feature>
<dbReference type="Proteomes" id="UP000261174">
    <property type="component" value="Unassembled WGS sequence"/>
</dbReference>
<dbReference type="Pfam" id="PF08447">
    <property type="entry name" value="PAS_3"/>
    <property type="match status" value="1"/>
</dbReference>
<dbReference type="InterPro" id="IPR013655">
    <property type="entry name" value="PAS_fold_3"/>
</dbReference>
<dbReference type="InterPro" id="IPR001610">
    <property type="entry name" value="PAC"/>
</dbReference>
<dbReference type="Pfam" id="PF02518">
    <property type="entry name" value="HATPase_c"/>
    <property type="match status" value="1"/>
</dbReference>
<dbReference type="InterPro" id="IPR005467">
    <property type="entry name" value="His_kinase_dom"/>
</dbReference>
<evidence type="ECO:0000256" key="4">
    <source>
        <dbReference type="ARBA" id="ARBA00022679"/>
    </source>
</evidence>
<dbReference type="InterPro" id="IPR025991">
    <property type="entry name" value="Chemoreceptor_zinc-bind_dom"/>
</dbReference>
<dbReference type="InterPro" id="IPR036097">
    <property type="entry name" value="HisK_dim/P_sf"/>
</dbReference>
<keyword evidence="11" id="KW-1185">Reference proteome</keyword>
<dbReference type="SMART" id="SM00086">
    <property type="entry name" value="PAC"/>
    <property type="match status" value="3"/>
</dbReference>
<dbReference type="AlphaFoldDB" id="A0A3E1NTN9"/>
<evidence type="ECO:0000313" key="11">
    <source>
        <dbReference type="Proteomes" id="UP000261174"/>
    </source>
</evidence>
<dbReference type="InterPro" id="IPR000014">
    <property type="entry name" value="PAS"/>
</dbReference>
<dbReference type="InterPro" id="IPR004358">
    <property type="entry name" value="Sig_transdc_His_kin-like_C"/>
</dbReference>
<dbReference type="SUPFAM" id="SSF55785">
    <property type="entry name" value="PYP-like sensor domain (PAS domain)"/>
    <property type="match status" value="3"/>
</dbReference>
<evidence type="ECO:0000259" key="9">
    <source>
        <dbReference type="PROSITE" id="PS50113"/>
    </source>
</evidence>
<dbReference type="InterPro" id="IPR003661">
    <property type="entry name" value="HisK_dim/P_dom"/>
</dbReference>
<name>A0A3E1NTN9_9BACT</name>
<dbReference type="CDD" id="cd00082">
    <property type="entry name" value="HisKA"/>
    <property type="match status" value="1"/>
</dbReference>
<dbReference type="Gene3D" id="3.30.565.10">
    <property type="entry name" value="Histidine kinase-like ATPase, C-terminal domain"/>
    <property type="match status" value="1"/>
</dbReference>
<dbReference type="PROSITE" id="PS50113">
    <property type="entry name" value="PAC"/>
    <property type="match status" value="2"/>
</dbReference>
<protein>
    <recommendedName>
        <fullName evidence="2">histidine kinase</fullName>
        <ecNumber evidence="2">2.7.13.3</ecNumber>
    </recommendedName>
</protein>
<keyword evidence="6" id="KW-0175">Coiled coil</keyword>
<keyword evidence="4" id="KW-0808">Transferase</keyword>
<feature type="domain" description="PAC" evidence="9">
    <location>
        <begin position="369"/>
        <end position="423"/>
    </location>
</feature>
<dbReference type="Gene3D" id="1.10.287.130">
    <property type="match status" value="1"/>
</dbReference>
<accession>A0A3E1NTN9</accession>
<evidence type="ECO:0000256" key="1">
    <source>
        <dbReference type="ARBA" id="ARBA00000085"/>
    </source>
</evidence>
<dbReference type="Gene3D" id="3.30.450.20">
    <property type="entry name" value="PAS domain"/>
    <property type="match status" value="3"/>
</dbReference>
<feature type="domain" description="Histidine kinase" evidence="7">
    <location>
        <begin position="578"/>
        <end position="799"/>
    </location>
</feature>
<dbReference type="EC" id="2.7.13.3" evidence="2"/>
<dbReference type="Gene3D" id="1.20.120.30">
    <property type="entry name" value="Aspartate receptor, ligand-binding domain"/>
    <property type="match status" value="1"/>
</dbReference>
<dbReference type="InterPro" id="IPR003594">
    <property type="entry name" value="HATPase_dom"/>
</dbReference>
<comment type="catalytic activity">
    <reaction evidence="1">
        <text>ATP + protein L-histidine = ADP + protein N-phospho-L-histidine.</text>
        <dbReference type="EC" id="2.7.13.3"/>
    </reaction>
</comment>
<feature type="coiled-coil region" evidence="6">
    <location>
        <begin position="544"/>
        <end position="571"/>
    </location>
</feature>
<dbReference type="InterPro" id="IPR035965">
    <property type="entry name" value="PAS-like_dom_sf"/>
</dbReference>
<dbReference type="SUPFAM" id="SSF47384">
    <property type="entry name" value="Homodimeric domain of signal transducing histidine kinase"/>
    <property type="match status" value="1"/>
</dbReference>
<dbReference type="PROSITE" id="PS50109">
    <property type="entry name" value="HIS_KIN"/>
    <property type="match status" value="1"/>
</dbReference>
<evidence type="ECO:0000256" key="2">
    <source>
        <dbReference type="ARBA" id="ARBA00012438"/>
    </source>
</evidence>
<keyword evidence="3" id="KW-0597">Phosphoprotein</keyword>
<dbReference type="InterPro" id="IPR013656">
    <property type="entry name" value="PAS_4"/>
</dbReference>
<sequence length="799" mass="91819">MNLTRLEFDQARSMHLHFKAQLRSILYGGAVDQVPILSEHECAFGKWMHDHVLPRYSHLPEMQQLEQVHTAIHRCAQKLIGLYDSGSHEAARSGLTDMEGIANELMDLLAGVETQILSSENNDDLVVENRGEKIEEFRTLYQSVNQLEEHIREGIRKDVVYDDSRFRESVEQAPVGIAIFRTRDMVFEMANAMYLELITRPIEAVVGRSLYDVLPEVRELVKPLLDNVWDTVTPHYGNEFPVTLLRHGVPELVYFNFVYQPLKNTKGEIDGVMVAATDVTAAVEAKHSLVESEIQFRNLVMQSPIAMAIFKGKDMVIDMANYTMLKTLWRRSSEEVTGRTLLDVFPELEGQKFPALLQQVFDSGIAHKEKEAIAYVNGPDGMKRFYLDFEYTPLFDLEKNVYGIMATVYDVTERKEQDMALRLSEEKFRVLGETLPQMIWTTDPEGRLNYASKRYFEFTGMTLEQLNGVGWFTVIHPEDLIRNLPVWKDAVAKGIEYQIEHRMKKADGTYRWHLTRTVPQKDTEGNVKMWVGSTTDIHEGKMFIDKLEAEVQARTKELQKSNDDLRNSNEELAQFAYVASHDLQEPLRKIQTFTSRLLETEYKNISDKGKDYFNRMQAAAQRMRQLIEDLLSFSRTSNNGEQLFEYVDLTQVLLRVKEQLSDQIDKKEAVIEYDLLPVLSAIPYQMEQLFMNLLNNALKFSRKGVKPLIKVKMEDNVYTLVGGLPHHKITIADNGIGFDPQFSERIFQVFQRLHVRNQFEGTGIGLAICKKIMDNHKGVITAEGFPDQGSVFTLLFPVA</sequence>
<reference evidence="10 11" key="1">
    <citation type="submission" date="2018-08" db="EMBL/GenBank/DDBJ databases">
        <title>Chitinophaga sp. K20C18050901, a novel bacterium isolated from forest soil.</title>
        <authorList>
            <person name="Wang C."/>
        </authorList>
    </citation>
    <scope>NUCLEOTIDE SEQUENCE [LARGE SCALE GENOMIC DNA]</scope>
    <source>
        <strain evidence="10 11">K20C18050901</strain>
    </source>
</reference>
<dbReference type="NCBIfam" id="TIGR00229">
    <property type="entry name" value="sensory_box"/>
    <property type="match status" value="2"/>
</dbReference>
<dbReference type="FunFam" id="3.30.450.20:FF:000099">
    <property type="entry name" value="Sensory box sensor histidine kinase"/>
    <property type="match status" value="1"/>
</dbReference>
<dbReference type="SMART" id="SM00091">
    <property type="entry name" value="PAS"/>
    <property type="match status" value="3"/>
</dbReference>
<feature type="domain" description="PAC" evidence="9">
    <location>
        <begin position="497"/>
        <end position="549"/>
    </location>
</feature>
<dbReference type="PRINTS" id="PR00344">
    <property type="entry name" value="BCTRLSENSOR"/>
</dbReference>
<dbReference type="Pfam" id="PF13682">
    <property type="entry name" value="CZB"/>
    <property type="match status" value="1"/>
</dbReference>
<dbReference type="Pfam" id="PF08448">
    <property type="entry name" value="PAS_4"/>
    <property type="match status" value="2"/>
</dbReference>
<evidence type="ECO:0000256" key="6">
    <source>
        <dbReference type="SAM" id="Coils"/>
    </source>
</evidence>
<comment type="caution">
    <text evidence="10">The sequence shown here is derived from an EMBL/GenBank/DDBJ whole genome shotgun (WGS) entry which is preliminary data.</text>
</comment>
<dbReference type="InterPro" id="IPR052162">
    <property type="entry name" value="Sensor_kinase/Photoreceptor"/>
</dbReference>
<keyword evidence="5" id="KW-0418">Kinase</keyword>
<organism evidence="10 11">
    <name type="scientific">Chitinophaga silvisoli</name>
    <dbReference type="NCBI Taxonomy" id="2291814"/>
    <lineage>
        <taxon>Bacteria</taxon>
        <taxon>Pseudomonadati</taxon>
        <taxon>Bacteroidota</taxon>
        <taxon>Chitinophagia</taxon>
        <taxon>Chitinophagales</taxon>
        <taxon>Chitinophagaceae</taxon>
        <taxon>Chitinophaga</taxon>
    </lineage>
</organism>
<dbReference type="PROSITE" id="PS50112">
    <property type="entry name" value="PAS"/>
    <property type="match status" value="1"/>
</dbReference>
<dbReference type="InterPro" id="IPR000700">
    <property type="entry name" value="PAS-assoc_C"/>
</dbReference>
<dbReference type="Pfam" id="PF00512">
    <property type="entry name" value="HisKA"/>
    <property type="match status" value="1"/>
</dbReference>
<dbReference type="SUPFAM" id="SSF55874">
    <property type="entry name" value="ATPase domain of HSP90 chaperone/DNA topoisomerase II/histidine kinase"/>
    <property type="match status" value="1"/>
</dbReference>
<dbReference type="PANTHER" id="PTHR43304:SF1">
    <property type="entry name" value="PAC DOMAIN-CONTAINING PROTEIN"/>
    <property type="match status" value="1"/>
</dbReference>
<dbReference type="OrthoDB" id="607558at2"/>